<dbReference type="EMBL" id="OZ022409">
    <property type="protein sequence ID" value="CAK9440675.1"/>
    <property type="molecule type" value="Genomic_DNA"/>
</dbReference>
<dbReference type="RefSeq" id="XP_066827001.1">
    <property type="nucleotide sequence ID" value="XM_066976571.1"/>
</dbReference>
<gene>
    <name evidence="13" type="ORF">LODBEIA_P00630</name>
    <name evidence="14" type="ORF">LODBEIA_P11050</name>
    <name evidence="15" type="ORF">LODBEIA_P12300</name>
    <name evidence="16" type="ORF">LODBEIA_P20570</name>
    <name evidence="17" type="ORF">LODBEIA_P31400</name>
    <name evidence="18" type="ORF">LODBEIA_P38650</name>
    <name evidence="19" type="ORF">LODBEIA_P46750</name>
    <name evidence="20" type="ORF">LODBEIA_P48000</name>
    <name evidence="21" type="ORF">LODBEIA_P56990</name>
</gene>
<dbReference type="PRINTS" id="PR00853">
    <property type="entry name" value="XPGRADSUPER"/>
</dbReference>
<dbReference type="Pfam" id="PF00752">
    <property type="entry name" value="XPG_N"/>
    <property type="match status" value="1"/>
</dbReference>
<dbReference type="InterPro" id="IPR008918">
    <property type="entry name" value="HhH2"/>
</dbReference>
<evidence type="ECO:0008006" key="23">
    <source>
        <dbReference type="Google" id="ProtNLM"/>
    </source>
</evidence>
<evidence type="ECO:0000313" key="14">
    <source>
        <dbReference type="EMBL" id="CAK9436551.1"/>
    </source>
</evidence>
<feature type="domain" description="XPG-I" evidence="11">
    <location>
        <begin position="138"/>
        <end position="209"/>
    </location>
</feature>
<dbReference type="InterPro" id="IPR006085">
    <property type="entry name" value="XPG_DNA_repair_N"/>
</dbReference>
<organism evidence="20 22">
    <name type="scientific">Lodderomyces beijingensis</name>
    <dbReference type="NCBI Taxonomy" id="1775926"/>
    <lineage>
        <taxon>Eukaryota</taxon>
        <taxon>Fungi</taxon>
        <taxon>Dikarya</taxon>
        <taxon>Ascomycota</taxon>
        <taxon>Saccharomycotina</taxon>
        <taxon>Pichiomycetes</taxon>
        <taxon>Debaryomycetaceae</taxon>
        <taxon>Candida/Lodderomyces clade</taxon>
        <taxon>Lodderomyces</taxon>
    </lineage>
</organism>
<evidence type="ECO:0000313" key="16">
    <source>
        <dbReference type="EMBL" id="CAK9437679.1"/>
    </source>
</evidence>
<dbReference type="InterPro" id="IPR044752">
    <property type="entry name" value="PIN-like_EXO1"/>
</dbReference>
<dbReference type="Proteomes" id="UP001497383">
    <property type="component" value="Chromosome 5"/>
</dbReference>
<dbReference type="Gene3D" id="3.40.50.1010">
    <property type="entry name" value="5'-nuclease"/>
    <property type="match status" value="1"/>
</dbReference>
<dbReference type="InterPro" id="IPR006086">
    <property type="entry name" value="XPG-I_dom"/>
</dbReference>
<dbReference type="CDD" id="cd09857">
    <property type="entry name" value="PIN_EXO1"/>
    <property type="match status" value="1"/>
</dbReference>
<keyword evidence="22" id="KW-1185">Reference proteome</keyword>
<dbReference type="PANTHER" id="PTHR11081">
    <property type="entry name" value="FLAP ENDONUCLEASE FAMILY MEMBER"/>
    <property type="match status" value="1"/>
</dbReference>
<name>A0ABP0ZUB6_9ASCO</name>
<proteinExistence type="predicted"/>
<evidence type="ECO:0000313" key="17">
    <source>
        <dbReference type="EMBL" id="CAK9438916.1"/>
    </source>
</evidence>
<evidence type="ECO:0000313" key="20">
    <source>
        <dbReference type="EMBL" id="CAK9440931.1"/>
    </source>
</evidence>
<dbReference type="Proteomes" id="UP001497383">
    <property type="component" value="Chromosome 1"/>
</dbReference>
<dbReference type="GeneID" id="92205259"/>
<dbReference type="PANTHER" id="PTHR11081:SF65">
    <property type="entry name" value="DNA DAMAGE-INDUCIBLE PROTEIN DIN7-RELATED"/>
    <property type="match status" value="1"/>
</dbReference>
<evidence type="ECO:0000256" key="4">
    <source>
        <dbReference type="ARBA" id="ARBA00022723"/>
    </source>
</evidence>
<dbReference type="Proteomes" id="UP001497383">
    <property type="component" value="Chromosome 7"/>
</dbReference>
<evidence type="ECO:0000256" key="10">
    <source>
        <dbReference type="SAM" id="MobiDB-lite"/>
    </source>
</evidence>
<evidence type="ECO:0000313" key="18">
    <source>
        <dbReference type="EMBL" id="CAK9439765.1"/>
    </source>
</evidence>
<protein>
    <recommendedName>
        <fullName evidence="23">Exonuclease 1</fullName>
    </recommendedName>
</protein>
<feature type="domain" description="XPG N-terminal" evidence="12">
    <location>
        <begin position="1"/>
        <end position="99"/>
    </location>
</feature>
<reference evidence="20 22" key="1">
    <citation type="submission" date="2024-03" db="EMBL/GenBank/DDBJ databases">
        <authorList>
            <person name="Brejova B."/>
        </authorList>
    </citation>
    <scope>NUCLEOTIDE SEQUENCE [LARGE SCALE GENOMIC DNA]</scope>
    <source>
        <strain evidence="20 22">CBS 14171</strain>
    </source>
</reference>
<evidence type="ECO:0000313" key="19">
    <source>
        <dbReference type="EMBL" id="CAK9440675.1"/>
    </source>
</evidence>
<dbReference type="EMBL" id="OZ022410">
    <property type="protein sequence ID" value="CAK9440931.1"/>
    <property type="molecule type" value="Genomic_DNA"/>
</dbReference>
<dbReference type="Proteomes" id="UP001497383">
    <property type="component" value="Chromosome 2"/>
</dbReference>
<comment type="cofactor">
    <cofactor evidence="1">
        <name>Mg(2+)</name>
        <dbReference type="ChEBI" id="CHEBI:18420"/>
    </cofactor>
</comment>
<dbReference type="EMBL" id="OZ022408">
    <property type="protein sequence ID" value="CAK9439765.1"/>
    <property type="molecule type" value="Genomic_DNA"/>
</dbReference>
<dbReference type="Pfam" id="PF00867">
    <property type="entry name" value="XPG_I"/>
    <property type="match status" value="1"/>
</dbReference>
<keyword evidence="6" id="KW-0378">Hydrolase</keyword>
<sequence>MGVSGLLPLLKCIQDPCSLERYRGKTLAIDTYGWLHRAIVSCAEELCLGKPTRRYITSILNKIAMLRHFGINPYFVFDGASLTAKAETNAKRKSEREEARRLAEKYTRAGKATLAAKAYMKAACVSHQMAKSIMVELDKMNISYVVAPYEADPQMVYLEKTGIVDGILSEDSDLLVFGCRKLITKLRDDASCVEIDRANFNKVKAVPFLGSLSSDQVRLAAMLSGCDYTRGVPGVGIKSSVQLVHRYRDLQKVVVALPAAGKPLPEDIEGEFARATLAFQFQKVFDPRTQQVVALNEVPSSLDVDAATLESVCGQTWDSELAVKVCNGLVDPNTHEVLLSREHPGSVLGMVKLKRVGTASVKCATKVSPTSKKLRKLASTEVKTSGISKFFRPQEPETTDGRPIWISSLPAESKEIVKVEVGEVEESEDTAGSPVRKKMKPSIKGGPRPVLVTKSVNVVEKRQEPKPRRVDLNRFAFK</sequence>
<keyword evidence="8" id="KW-0234">DNA repair</keyword>
<evidence type="ECO:0000256" key="9">
    <source>
        <dbReference type="ARBA" id="ARBA00023242"/>
    </source>
</evidence>
<evidence type="ECO:0000256" key="5">
    <source>
        <dbReference type="ARBA" id="ARBA00022763"/>
    </source>
</evidence>
<dbReference type="EMBL" id="OZ022411">
    <property type="protein sequence ID" value="CAK9441831.1"/>
    <property type="molecule type" value="Genomic_DNA"/>
</dbReference>
<dbReference type="EMBL" id="OZ022408">
    <property type="protein sequence ID" value="CAK9438916.1"/>
    <property type="molecule type" value="Genomic_DNA"/>
</dbReference>
<dbReference type="Proteomes" id="UP001497383">
    <property type="component" value="Chromosome 4"/>
</dbReference>
<evidence type="ECO:0000313" key="13">
    <source>
        <dbReference type="EMBL" id="CAK9435336.1"/>
    </source>
</evidence>
<dbReference type="SUPFAM" id="SSF88723">
    <property type="entry name" value="PIN domain-like"/>
    <property type="match status" value="1"/>
</dbReference>
<evidence type="ECO:0000256" key="8">
    <source>
        <dbReference type="ARBA" id="ARBA00023204"/>
    </source>
</evidence>
<dbReference type="SMART" id="SM00279">
    <property type="entry name" value="HhH2"/>
    <property type="match status" value="1"/>
</dbReference>
<dbReference type="EMBL" id="OZ022405">
    <property type="protein sequence ID" value="CAK9435336.1"/>
    <property type="molecule type" value="Genomic_DNA"/>
</dbReference>
<dbReference type="Gene3D" id="1.10.150.20">
    <property type="entry name" value="5' to 3' exonuclease, C-terminal subdomain"/>
    <property type="match status" value="1"/>
</dbReference>
<dbReference type="SMART" id="SM00485">
    <property type="entry name" value="XPGN"/>
    <property type="match status" value="1"/>
</dbReference>
<dbReference type="EMBL" id="OZ022406">
    <property type="protein sequence ID" value="CAK9437679.1"/>
    <property type="molecule type" value="Genomic_DNA"/>
</dbReference>
<evidence type="ECO:0000256" key="2">
    <source>
        <dbReference type="ARBA" id="ARBA00004123"/>
    </source>
</evidence>
<evidence type="ECO:0000313" key="21">
    <source>
        <dbReference type="EMBL" id="CAK9441831.1"/>
    </source>
</evidence>
<evidence type="ECO:0000313" key="22">
    <source>
        <dbReference type="Proteomes" id="UP001497383"/>
    </source>
</evidence>
<dbReference type="InterPro" id="IPR006084">
    <property type="entry name" value="XPG/Rad2"/>
</dbReference>
<feature type="region of interest" description="Disordered" evidence="10">
    <location>
        <begin position="424"/>
        <end position="449"/>
    </location>
</feature>
<keyword evidence="7" id="KW-0460">Magnesium</keyword>
<keyword evidence="4" id="KW-0479">Metal-binding</keyword>
<dbReference type="InterPro" id="IPR029060">
    <property type="entry name" value="PIN-like_dom_sf"/>
</dbReference>
<dbReference type="InterPro" id="IPR036279">
    <property type="entry name" value="5-3_exonuclease_C_sf"/>
</dbReference>
<evidence type="ECO:0000313" key="15">
    <source>
        <dbReference type="EMBL" id="CAK9436708.1"/>
    </source>
</evidence>
<comment type="subcellular location">
    <subcellularLocation>
        <location evidence="2">Nucleus</location>
    </subcellularLocation>
</comment>
<dbReference type="SMART" id="SM00484">
    <property type="entry name" value="XPGI"/>
    <property type="match status" value="1"/>
</dbReference>
<evidence type="ECO:0000256" key="3">
    <source>
        <dbReference type="ARBA" id="ARBA00022722"/>
    </source>
</evidence>
<evidence type="ECO:0000259" key="11">
    <source>
        <dbReference type="SMART" id="SM00484"/>
    </source>
</evidence>
<dbReference type="EMBL" id="OZ022406">
    <property type="protein sequence ID" value="CAK9436708.1"/>
    <property type="molecule type" value="Genomic_DNA"/>
</dbReference>
<accession>A0ABP0ZUB6</accession>
<keyword evidence="9" id="KW-0539">Nucleus</keyword>
<evidence type="ECO:0000259" key="12">
    <source>
        <dbReference type="SMART" id="SM00485"/>
    </source>
</evidence>
<evidence type="ECO:0000256" key="1">
    <source>
        <dbReference type="ARBA" id="ARBA00001946"/>
    </source>
</evidence>
<keyword evidence="3" id="KW-0540">Nuclease</keyword>
<dbReference type="EMBL" id="OZ022405">
    <property type="protein sequence ID" value="CAK9436551.1"/>
    <property type="molecule type" value="Genomic_DNA"/>
</dbReference>
<dbReference type="Proteomes" id="UP001497383">
    <property type="component" value="Chromosome 6"/>
</dbReference>
<dbReference type="SUPFAM" id="SSF47807">
    <property type="entry name" value="5' to 3' exonuclease, C-terminal subdomain"/>
    <property type="match status" value="1"/>
</dbReference>
<keyword evidence="5" id="KW-0227">DNA damage</keyword>
<evidence type="ECO:0000256" key="7">
    <source>
        <dbReference type="ARBA" id="ARBA00022842"/>
    </source>
</evidence>
<evidence type="ECO:0000256" key="6">
    <source>
        <dbReference type="ARBA" id="ARBA00022801"/>
    </source>
</evidence>